<dbReference type="InterPro" id="IPR008457">
    <property type="entry name" value="Cu-R_CopD_dom"/>
</dbReference>
<keyword evidence="5 6" id="KW-0472">Membrane</keyword>
<evidence type="ECO:0000313" key="9">
    <source>
        <dbReference type="Proteomes" id="UP000498740"/>
    </source>
</evidence>
<evidence type="ECO:0000256" key="1">
    <source>
        <dbReference type="ARBA" id="ARBA00004651"/>
    </source>
</evidence>
<dbReference type="GO" id="GO:0005886">
    <property type="term" value="C:plasma membrane"/>
    <property type="evidence" value="ECO:0007669"/>
    <property type="project" value="UniProtKB-SubCell"/>
</dbReference>
<feature type="transmembrane region" description="Helical" evidence="6">
    <location>
        <begin position="165"/>
        <end position="186"/>
    </location>
</feature>
<gene>
    <name evidence="8" type="ORF">Smic_08110</name>
</gene>
<dbReference type="InterPro" id="IPR019108">
    <property type="entry name" value="Caa3_assmbl_CtaG-rel"/>
</dbReference>
<feature type="transmembrane region" description="Helical" evidence="6">
    <location>
        <begin position="40"/>
        <end position="59"/>
    </location>
</feature>
<dbReference type="InterPro" id="IPR032694">
    <property type="entry name" value="CopC/D"/>
</dbReference>
<evidence type="ECO:0000259" key="7">
    <source>
        <dbReference type="Pfam" id="PF05425"/>
    </source>
</evidence>
<feature type="transmembrane region" description="Helical" evidence="6">
    <location>
        <begin position="379"/>
        <end position="403"/>
    </location>
</feature>
<evidence type="ECO:0000256" key="2">
    <source>
        <dbReference type="ARBA" id="ARBA00022475"/>
    </source>
</evidence>
<dbReference type="PANTHER" id="PTHR34820:SF4">
    <property type="entry name" value="INNER MEMBRANE PROTEIN YEBZ"/>
    <property type="match status" value="1"/>
</dbReference>
<dbReference type="AlphaFoldDB" id="A0A7J0CKG8"/>
<feature type="transmembrane region" description="Helical" evidence="6">
    <location>
        <begin position="415"/>
        <end position="439"/>
    </location>
</feature>
<dbReference type="Pfam" id="PF05425">
    <property type="entry name" value="CopD"/>
    <property type="match status" value="1"/>
</dbReference>
<evidence type="ECO:0000256" key="5">
    <source>
        <dbReference type="ARBA" id="ARBA00023136"/>
    </source>
</evidence>
<protein>
    <submittedName>
        <fullName evidence="8">Copper resistance protein D</fullName>
    </submittedName>
</protein>
<feature type="transmembrane region" description="Helical" evidence="6">
    <location>
        <begin position="269"/>
        <end position="289"/>
    </location>
</feature>
<dbReference type="Proteomes" id="UP000498740">
    <property type="component" value="Unassembled WGS sequence"/>
</dbReference>
<proteinExistence type="predicted"/>
<feature type="transmembrane region" description="Helical" evidence="6">
    <location>
        <begin position="92"/>
        <end position="120"/>
    </location>
</feature>
<feature type="transmembrane region" description="Helical" evidence="6">
    <location>
        <begin position="334"/>
        <end position="358"/>
    </location>
</feature>
<feature type="transmembrane region" description="Helical" evidence="6">
    <location>
        <begin position="500"/>
        <end position="522"/>
    </location>
</feature>
<dbReference type="PANTHER" id="PTHR34820">
    <property type="entry name" value="INNER MEMBRANE PROTEIN YEBZ"/>
    <property type="match status" value="1"/>
</dbReference>
<comment type="caution">
    <text evidence="8">The sequence shown here is derived from an EMBL/GenBank/DDBJ whole genome shotgun (WGS) entry which is preliminary data.</text>
</comment>
<keyword evidence="3 6" id="KW-0812">Transmembrane</keyword>
<feature type="transmembrane region" description="Helical" evidence="6">
    <location>
        <begin position="132"/>
        <end position="153"/>
    </location>
</feature>
<dbReference type="GO" id="GO:0006825">
    <property type="term" value="P:copper ion transport"/>
    <property type="evidence" value="ECO:0007669"/>
    <property type="project" value="InterPro"/>
</dbReference>
<keyword evidence="4 6" id="KW-1133">Transmembrane helix</keyword>
<feature type="transmembrane region" description="Helical" evidence="6">
    <location>
        <begin position="451"/>
        <end position="480"/>
    </location>
</feature>
<keyword evidence="2" id="KW-1003">Cell membrane</keyword>
<feature type="transmembrane region" description="Helical" evidence="6">
    <location>
        <begin position="301"/>
        <end position="322"/>
    </location>
</feature>
<reference evidence="8 9" key="1">
    <citation type="submission" date="2020-05" db="EMBL/GenBank/DDBJ databases">
        <title>Whole genome shotgun sequence of Streptomyces microflavus NBRC 13062.</title>
        <authorList>
            <person name="Komaki H."/>
            <person name="Tamura T."/>
        </authorList>
    </citation>
    <scope>NUCLEOTIDE SEQUENCE [LARGE SCALE GENOMIC DNA]</scope>
    <source>
        <strain evidence="8 9">NBRC 13062</strain>
    </source>
</reference>
<dbReference type="EMBL" id="BLWD01000001">
    <property type="protein sequence ID" value="GFN02255.1"/>
    <property type="molecule type" value="Genomic_DNA"/>
</dbReference>
<organism evidence="8 9">
    <name type="scientific">Streptomyces microflavus</name>
    <name type="common">Streptomyces lipmanii</name>
    <dbReference type="NCBI Taxonomy" id="1919"/>
    <lineage>
        <taxon>Bacteria</taxon>
        <taxon>Bacillati</taxon>
        <taxon>Actinomycetota</taxon>
        <taxon>Actinomycetes</taxon>
        <taxon>Kitasatosporales</taxon>
        <taxon>Streptomycetaceae</taxon>
        <taxon>Streptomyces</taxon>
    </lineage>
</organism>
<feature type="transmembrane region" description="Helical" evidence="6">
    <location>
        <begin position="66"/>
        <end position="86"/>
    </location>
</feature>
<name>A0A7J0CKG8_STRMI</name>
<feature type="domain" description="Copper resistance protein D" evidence="7">
    <location>
        <begin position="128"/>
        <end position="224"/>
    </location>
</feature>
<evidence type="ECO:0000256" key="4">
    <source>
        <dbReference type="ARBA" id="ARBA00022989"/>
    </source>
</evidence>
<comment type="subcellular location">
    <subcellularLocation>
        <location evidence="1">Cell membrane</location>
        <topology evidence="1">Multi-pass membrane protein</topology>
    </subcellularLocation>
</comment>
<evidence type="ECO:0000256" key="3">
    <source>
        <dbReference type="ARBA" id="ARBA00022692"/>
    </source>
</evidence>
<evidence type="ECO:0000313" key="8">
    <source>
        <dbReference type="EMBL" id="GFN02255.1"/>
    </source>
</evidence>
<feature type="transmembrane region" description="Helical" evidence="6">
    <location>
        <begin position="206"/>
        <end position="224"/>
    </location>
</feature>
<dbReference type="Pfam" id="PF09678">
    <property type="entry name" value="Caa3_CtaG"/>
    <property type="match status" value="1"/>
</dbReference>
<accession>A0A7J0CKG8</accession>
<evidence type="ECO:0000256" key="6">
    <source>
        <dbReference type="SAM" id="Phobius"/>
    </source>
</evidence>
<sequence>MTSVATLVFTLSDLFAQPLGAVLSPDVVADYVVTDPQGRSFALSAVAAAAVATVCLGLGTARWARAALLLTVAGLLPPAFTGHSSAASNHDAAVISLALHLVGVAVWVGGLLFVLVAAFRREEQTKDAVRRFSPLAGWSLLAVGASGLVNAAVRLPSPSEVLTSRYGLLLLAKTAALLLLGVAGWWHRKRTMPSLAEGSRRGFVRLAAVELLIMTAAMGLAVGLSRTPAPGVQDAALSPAEELLGFAMPPALGDFPWTPLFTQWHFDPLFAFGTAAAALLYLAGVRKLHVRGDRWPIGRTIAWFAGLVVTVFATMSGLAVYGKVLFSVHMGQHMILAMSVPILLVLGAPATLALRALPTAPKGSATGPREMLIALLHSRYVRVISHPVVASVLFIGSAFAVYYTSLFETLMSSHLGHMVMLVHFLVVGLLFFWVIIGIDPGPRRPPHLGRLFTLILTMPFHSWFSISLMSSTTLIGAGWWSRLDRPWVEEALEDQYDAGAIAWATGDIPVLITTIILAIQWVRSDRREARRVDRQIDRGDAGDPLAAYNAYLAGLHARDRRPIPRETPKRQS</sequence>